<reference evidence="1 2" key="1">
    <citation type="submission" date="2019-06" db="EMBL/GenBank/DDBJ databases">
        <title>Whole genome shotgun sequence of Brevibacillus reuszeri NBRC 15719.</title>
        <authorList>
            <person name="Hosoyama A."/>
            <person name="Uohara A."/>
            <person name="Ohji S."/>
            <person name="Ichikawa N."/>
        </authorList>
    </citation>
    <scope>NUCLEOTIDE SEQUENCE [LARGE SCALE GENOMIC DNA]</scope>
    <source>
        <strain evidence="1 2">NBRC 15719</strain>
    </source>
</reference>
<dbReference type="Gene3D" id="3.40.30.10">
    <property type="entry name" value="Glutaredoxin"/>
    <property type="match status" value="1"/>
</dbReference>
<dbReference type="EMBL" id="BJON01000033">
    <property type="protein sequence ID" value="GED72685.1"/>
    <property type="molecule type" value="Genomic_DNA"/>
</dbReference>
<evidence type="ECO:0008006" key="3">
    <source>
        <dbReference type="Google" id="ProtNLM"/>
    </source>
</evidence>
<proteinExistence type="predicted"/>
<gene>
    <name evidence="1" type="ORF">BRE01_63870</name>
</gene>
<dbReference type="Pfam" id="PF05768">
    <property type="entry name" value="Glrx-like"/>
    <property type="match status" value="1"/>
</dbReference>
<dbReference type="InterPro" id="IPR008554">
    <property type="entry name" value="Glutaredoxin-like"/>
</dbReference>
<keyword evidence="2" id="KW-1185">Reference proteome</keyword>
<sequence length="91" mass="10426">MSMAKNGLEIVLYGRKKCHLCDQVEFAIQALAEEIPLRLQVVDIESDQQLHEEMMLVIPVVAIDGEVVFRSITHVVTMAELREEFLKRMAE</sequence>
<name>A0ABQ0TXU6_9BACL</name>
<dbReference type="InterPro" id="IPR036249">
    <property type="entry name" value="Thioredoxin-like_sf"/>
</dbReference>
<evidence type="ECO:0000313" key="1">
    <source>
        <dbReference type="EMBL" id="GED72685.1"/>
    </source>
</evidence>
<accession>A0ABQ0TXU6</accession>
<evidence type="ECO:0000313" key="2">
    <source>
        <dbReference type="Proteomes" id="UP000319578"/>
    </source>
</evidence>
<protein>
    <recommendedName>
        <fullName evidence="3">Glutaredoxin</fullName>
    </recommendedName>
</protein>
<organism evidence="1 2">
    <name type="scientific">Brevibacillus reuszeri</name>
    <dbReference type="NCBI Taxonomy" id="54915"/>
    <lineage>
        <taxon>Bacteria</taxon>
        <taxon>Bacillati</taxon>
        <taxon>Bacillota</taxon>
        <taxon>Bacilli</taxon>
        <taxon>Bacillales</taxon>
        <taxon>Paenibacillaceae</taxon>
        <taxon>Brevibacillus</taxon>
    </lineage>
</organism>
<dbReference type="Proteomes" id="UP000319578">
    <property type="component" value="Unassembled WGS sequence"/>
</dbReference>
<comment type="caution">
    <text evidence="1">The sequence shown here is derived from an EMBL/GenBank/DDBJ whole genome shotgun (WGS) entry which is preliminary data.</text>
</comment>
<dbReference type="SUPFAM" id="SSF52833">
    <property type="entry name" value="Thioredoxin-like"/>
    <property type="match status" value="1"/>
</dbReference>